<reference evidence="11 12" key="1">
    <citation type="submission" date="2018-03" db="EMBL/GenBank/DDBJ databases">
        <title>Ahniella affigens gen. nov., sp. nov., a gammaproteobacterium isolated from sandy soil near a stream.</title>
        <authorList>
            <person name="Ko Y."/>
            <person name="Kim J.-H."/>
        </authorList>
    </citation>
    <scope>NUCLEOTIDE SEQUENCE [LARGE SCALE GENOMIC DNA]</scope>
    <source>
        <strain evidence="11 12">D13</strain>
    </source>
</reference>
<evidence type="ECO:0000256" key="8">
    <source>
        <dbReference type="ARBA" id="ARBA00023136"/>
    </source>
</evidence>
<keyword evidence="6 10" id="KW-0812">Transmembrane</keyword>
<dbReference type="PROSITE" id="PS00409">
    <property type="entry name" value="PROKAR_NTER_METHYL"/>
    <property type="match status" value="1"/>
</dbReference>
<keyword evidence="3" id="KW-1003">Cell membrane</keyword>
<organism evidence="11 12">
    <name type="scientific">Ahniella affigens</name>
    <dbReference type="NCBI Taxonomy" id="2021234"/>
    <lineage>
        <taxon>Bacteria</taxon>
        <taxon>Pseudomonadati</taxon>
        <taxon>Pseudomonadota</taxon>
        <taxon>Gammaproteobacteria</taxon>
        <taxon>Lysobacterales</taxon>
        <taxon>Rhodanobacteraceae</taxon>
        <taxon>Ahniella</taxon>
    </lineage>
</organism>
<dbReference type="Gene3D" id="3.55.40.10">
    <property type="entry name" value="minor pseudopilin epsh domain"/>
    <property type="match status" value="1"/>
</dbReference>
<dbReference type="RefSeq" id="WP_106890967.1">
    <property type="nucleotide sequence ID" value="NZ_CP027860.1"/>
</dbReference>
<evidence type="ECO:0000256" key="2">
    <source>
        <dbReference type="ARBA" id="ARBA00021549"/>
    </source>
</evidence>
<evidence type="ECO:0000256" key="9">
    <source>
        <dbReference type="ARBA" id="ARBA00030775"/>
    </source>
</evidence>
<feature type="transmembrane region" description="Helical" evidence="10">
    <location>
        <begin position="20"/>
        <end position="38"/>
    </location>
</feature>
<keyword evidence="7 10" id="KW-1133">Transmembrane helix</keyword>
<dbReference type="KEGG" id="xba:C7S18_07480"/>
<comment type="subcellular location">
    <subcellularLocation>
        <location evidence="1">Cell inner membrane</location>
        <topology evidence="1">Single-pass membrane protein</topology>
    </subcellularLocation>
</comment>
<gene>
    <name evidence="11" type="primary">gspH</name>
    <name evidence="11" type="ORF">C7S18_07480</name>
</gene>
<evidence type="ECO:0000313" key="12">
    <source>
        <dbReference type="Proteomes" id="UP000241074"/>
    </source>
</evidence>
<keyword evidence="12" id="KW-1185">Reference proteome</keyword>
<dbReference type="Proteomes" id="UP000241074">
    <property type="component" value="Chromosome"/>
</dbReference>
<dbReference type="NCBIfam" id="TIGR02532">
    <property type="entry name" value="IV_pilin_GFxxxE"/>
    <property type="match status" value="1"/>
</dbReference>
<dbReference type="EMBL" id="CP027860">
    <property type="protein sequence ID" value="AVP97042.1"/>
    <property type="molecule type" value="Genomic_DNA"/>
</dbReference>
<evidence type="ECO:0000256" key="4">
    <source>
        <dbReference type="ARBA" id="ARBA00022481"/>
    </source>
</evidence>
<dbReference type="GO" id="GO:0005886">
    <property type="term" value="C:plasma membrane"/>
    <property type="evidence" value="ECO:0007669"/>
    <property type="project" value="UniProtKB-SubCell"/>
</dbReference>
<dbReference type="GO" id="GO:0015628">
    <property type="term" value="P:protein secretion by the type II secretion system"/>
    <property type="evidence" value="ECO:0007669"/>
    <property type="project" value="InterPro"/>
</dbReference>
<dbReference type="GO" id="GO:0015627">
    <property type="term" value="C:type II protein secretion system complex"/>
    <property type="evidence" value="ECO:0007669"/>
    <property type="project" value="InterPro"/>
</dbReference>
<dbReference type="NCBIfam" id="TIGR01708">
    <property type="entry name" value="typeII_sec_gspH"/>
    <property type="match status" value="1"/>
</dbReference>
<evidence type="ECO:0000256" key="7">
    <source>
        <dbReference type="ARBA" id="ARBA00022989"/>
    </source>
</evidence>
<dbReference type="InterPro" id="IPR012902">
    <property type="entry name" value="N_methyl_site"/>
</dbReference>
<dbReference type="InterPro" id="IPR049875">
    <property type="entry name" value="TypeII_GspH"/>
</dbReference>
<keyword evidence="4" id="KW-0488">Methylation</keyword>
<protein>
    <recommendedName>
        <fullName evidence="2">Type II secretion system protein H</fullName>
    </recommendedName>
    <alternativeName>
        <fullName evidence="9">General secretion pathway protein H</fullName>
    </alternativeName>
</protein>
<evidence type="ECO:0000256" key="3">
    <source>
        <dbReference type="ARBA" id="ARBA00022475"/>
    </source>
</evidence>
<dbReference type="OrthoDB" id="5730913at2"/>
<evidence type="ECO:0000256" key="1">
    <source>
        <dbReference type="ARBA" id="ARBA00004377"/>
    </source>
</evidence>
<keyword evidence="8 10" id="KW-0472">Membrane</keyword>
<keyword evidence="5" id="KW-0997">Cell inner membrane</keyword>
<accession>A0A2P1PQD6</accession>
<evidence type="ECO:0000256" key="5">
    <source>
        <dbReference type="ARBA" id="ARBA00022519"/>
    </source>
</evidence>
<dbReference type="PRINTS" id="PR00885">
    <property type="entry name" value="BCTERIALGSPH"/>
</dbReference>
<dbReference type="SUPFAM" id="SSF54523">
    <property type="entry name" value="Pili subunits"/>
    <property type="match status" value="1"/>
</dbReference>
<dbReference type="InterPro" id="IPR002416">
    <property type="entry name" value="T2SS_protein-GspH"/>
</dbReference>
<evidence type="ECO:0000313" key="11">
    <source>
        <dbReference type="EMBL" id="AVP97042.1"/>
    </source>
</evidence>
<dbReference type="AlphaFoldDB" id="A0A2P1PQD6"/>
<name>A0A2P1PQD6_9GAMM</name>
<evidence type="ECO:0000256" key="10">
    <source>
        <dbReference type="SAM" id="Phobius"/>
    </source>
</evidence>
<reference evidence="11 12" key="2">
    <citation type="submission" date="2018-03" db="EMBL/GenBank/DDBJ databases">
        <authorList>
            <person name="Keele B.F."/>
        </authorList>
    </citation>
    <scope>NUCLEOTIDE SEQUENCE [LARGE SCALE GENOMIC DNA]</scope>
    <source>
        <strain evidence="11 12">D13</strain>
    </source>
</reference>
<evidence type="ECO:0000256" key="6">
    <source>
        <dbReference type="ARBA" id="ARBA00022692"/>
    </source>
</evidence>
<sequence>MTVVPSSTRIAARGVSLIEILVVLVILGVVSSILVLSVRAADGSARARQEAIRLASRLDYACERAELSGRTIGLTVQAESYRFLRAEGEQWQLESDASLKAFKLPSGVRLEGGDVSAAERQKLTPGILCFATGEVSPFQLHVVAGPTDERFRLRDQWPKPTLIERQLPEQNTWQALER</sequence>
<dbReference type="Pfam" id="PF07963">
    <property type="entry name" value="N_methyl"/>
    <property type="match status" value="1"/>
</dbReference>
<proteinExistence type="predicted"/>
<dbReference type="InterPro" id="IPR045584">
    <property type="entry name" value="Pilin-like"/>
</dbReference>